<protein>
    <submittedName>
        <fullName evidence="2">Uncharacterized protein</fullName>
    </submittedName>
</protein>
<name>A0A0H5C8W6_CYBJN</name>
<dbReference type="EMBL" id="CDQK01000006">
    <property type="protein sequence ID" value="CEP24688.1"/>
    <property type="molecule type" value="Genomic_DNA"/>
</dbReference>
<accession>A0A0H5C8W6</accession>
<dbReference type="Proteomes" id="UP000038830">
    <property type="component" value="Unassembled WGS sequence"/>
</dbReference>
<proteinExistence type="predicted"/>
<keyword evidence="1" id="KW-0812">Transmembrane</keyword>
<gene>
    <name evidence="2" type="ORF">BN1211_5576</name>
</gene>
<reference evidence="3" key="1">
    <citation type="journal article" date="2015" name="J. Biotechnol.">
        <title>The structure of the Cyberlindnera jadinii genome and its relation to Candida utilis analyzed by the occurrence of single nucleotide polymorphisms.</title>
        <authorList>
            <person name="Rupp O."/>
            <person name="Brinkrolf K."/>
            <person name="Buerth C."/>
            <person name="Kunigo M."/>
            <person name="Schneider J."/>
            <person name="Jaenicke S."/>
            <person name="Goesmann A."/>
            <person name="Puehler A."/>
            <person name="Jaeger K.-E."/>
            <person name="Ernst J.F."/>
        </authorList>
    </citation>
    <scope>NUCLEOTIDE SEQUENCE [LARGE SCALE GENOMIC DNA]</scope>
    <source>
        <strain evidence="3">ATCC 18201 / CBS 1600 / BCRC 20928 / JCM 3617 / NBRC 0987 / NRRL Y-1542</strain>
    </source>
</reference>
<feature type="transmembrane region" description="Helical" evidence="1">
    <location>
        <begin position="249"/>
        <end position="272"/>
    </location>
</feature>
<sequence length="292" mass="33665">MSVTCLVGSTKAHTGGGDDPEVLVEEYYTYHNLNVQIATAAKRAGVASMIIVSEFHYFRDHDTILSSYLTMIEDTIREIKALQFEHLFVVHARQDLHGARPDIGEVYSRALVRSSMNPYGRVRILDIFINFFSFLLLVKQNGLSAALVVTHVLVQVVMEPERLQMKRPFECYSTNFSIRKAQIDIICTILHLVLDSIINGDSKAIYQQMTGLTNFRLRIPLTYTVERPMKWIKNIVKGKCFSQTIERSVIYLFAFGFMIWAYLLIFLLKWFILLPSNFVLQYFEKSQNNAKK</sequence>
<keyword evidence="1" id="KW-0472">Membrane</keyword>
<evidence type="ECO:0000313" key="3">
    <source>
        <dbReference type="Proteomes" id="UP000038830"/>
    </source>
</evidence>
<keyword evidence="1" id="KW-1133">Transmembrane helix</keyword>
<organism evidence="2 3">
    <name type="scientific">Cyberlindnera jadinii (strain ATCC 18201 / CBS 1600 / BCRC 20928 / JCM 3617 / NBRC 0987 / NRRL Y-1542)</name>
    <name type="common">Torula yeast</name>
    <name type="synonym">Candida utilis</name>
    <dbReference type="NCBI Taxonomy" id="983966"/>
    <lineage>
        <taxon>Eukaryota</taxon>
        <taxon>Fungi</taxon>
        <taxon>Dikarya</taxon>
        <taxon>Ascomycota</taxon>
        <taxon>Saccharomycotina</taxon>
        <taxon>Saccharomycetes</taxon>
        <taxon>Phaffomycetales</taxon>
        <taxon>Phaffomycetaceae</taxon>
        <taxon>Cyberlindnera</taxon>
    </lineage>
</organism>
<evidence type="ECO:0000256" key="1">
    <source>
        <dbReference type="SAM" id="Phobius"/>
    </source>
</evidence>
<dbReference type="AlphaFoldDB" id="A0A0H5C8W6"/>
<evidence type="ECO:0000313" key="2">
    <source>
        <dbReference type="EMBL" id="CEP24688.1"/>
    </source>
</evidence>